<evidence type="ECO:0000259" key="1">
    <source>
        <dbReference type="Pfam" id="PF00109"/>
    </source>
</evidence>
<dbReference type="SUPFAM" id="SSF53901">
    <property type="entry name" value="Thiolase-like"/>
    <property type="match status" value="1"/>
</dbReference>
<evidence type="ECO:0000313" key="3">
    <source>
        <dbReference type="Proteomes" id="UP001157017"/>
    </source>
</evidence>
<evidence type="ECO:0000313" key="2">
    <source>
        <dbReference type="EMBL" id="GMA87779.1"/>
    </source>
</evidence>
<comment type="caution">
    <text evidence="2">The sequence shown here is derived from an EMBL/GenBank/DDBJ whole genome shotgun (WGS) entry which is preliminary data.</text>
</comment>
<name>A0ABQ6JIV2_9ACTN</name>
<dbReference type="InterPro" id="IPR016039">
    <property type="entry name" value="Thiolase-like"/>
</dbReference>
<dbReference type="EMBL" id="BSUZ01000001">
    <property type="protein sequence ID" value="GMA87779.1"/>
    <property type="molecule type" value="Genomic_DNA"/>
</dbReference>
<dbReference type="Gene3D" id="3.40.47.10">
    <property type="match status" value="1"/>
</dbReference>
<feature type="domain" description="Beta-ketoacyl synthase-like N-terminal" evidence="1">
    <location>
        <begin position="40"/>
        <end position="74"/>
    </location>
</feature>
<organism evidence="2 3">
    <name type="scientific">Angustibacter aerolatus</name>
    <dbReference type="NCBI Taxonomy" id="1162965"/>
    <lineage>
        <taxon>Bacteria</taxon>
        <taxon>Bacillati</taxon>
        <taxon>Actinomycetota</taxon>
        <taxon>Actinomycetes</taxon>
        <taxon>Kineosporiales</taxon>
        <taxon>Kineosporiaceae</taxon>
    </lineage>
</organism>
<dbReference type="Proteomes" id="UP001157017">
    <property type="component" value="Unassembled WGS sequence"/>
</dbReference>
<sequence>MHARTQWPVWQRALREQGLPDDVVQQVSDRIAGHYPPWQESTFPGLLTNVVAGRIANRFDLQGPNHTTDAACASLARRAVGRAR</sequence>
<reference evidence="3" key="1">
    <citation type="journal article" date="2019" name="Int. J. Syst. Evol. Microbiol.">
        <title>The Global Catalogue of Microorganisms (GCM) 10K type strain sequencing project: providing services to taxonomists for standard genome sequencing and annotation.</title>
        <authorList>
            <consortium name="The Broad Institute Genomics Platform"/>
            <consortium name="The Broad Institute Genome Sequencing Center for Infectious Disease"/>
            <person name="Wu L."/>
            <person name="Ma J."/>
        </authorList>
    </citation>
    <scope>NUCLEOTIDE SEQUENCE [LARGE SCALE GENOMIC DNA]</scope>
    <source>
        <strain evidence="3">NBRC 108730</strain>
    </source>
</reference>
<keyword evidence="3" id="KW-1185">Reference proteome</keyword>
<dbReference type="Pfam" id="PF00109">
    <property type="entry name" value="ketoacyl-synt"/>
    <property type="match status" value="1"/>
</dbReference>
<protein>
    <recommendedName>
        <fullName evidence="1">Beta-ketoacyl synthase-like N-terminal domain-containing protein</fullName>
    </recommendedName>
</protein>
<accession>A0ABQ6JIV2</accession>
<proteinExistence type="predicted"/>
<gene>
    <name evidence="2" type="ORF">GCM10025868_30290</name>
</gene>
<dbReference type="InterPro" id="IPR014030">
    <property type="entry name" value="Ketoacyl_synth_N"/>
</dbReference>